<keyword evidence="2" id="KW-1185">Reference proteome</keyword>
<dbReference type="GO" id="GO:0016811">
    <property type="term" value="F:hydrolase activity, acting on carbon-nitrogen (but not peptide) bonds, in linear amides"/>
    <property type="evidence" value="ECO:0007669"/>
    <property type="project" value="InterPro"/>
</dbReference>
<dbReference type="Proteomes" id="UP000254889">
    <property type="component" value="Chromosome"/>
</dbReference>
<dbReference type="OrthoDB" id="9785236at2"/>
<proteinExistence type="predicted"/>
<evidence type="ECO:0000313" key="2">
    <source>
        <dbReference type="Proteomes" id="UP000254889"/>
    </source>
</evidence>
<dbReference type="Gene3D" id="2.60.120.580">
    <property type="entry name" value="Acetamidase/Formamidase-like domains"/>
    <property type="match status" value="2"/>
</dbReference>
<dbReference type="EMBL" id="CP031417">
    <property type="protein sequence ID" value="AXK81396.1"/>
    <property type="molecule type" value="Genomic_DNA"/>
</dbReference>
<reference evidence="1 2" key="1">
    <citation type="submission" date="2018-07" db="EMBL/GenBank/DDBJ databases">
        <authorList>
            <person name="Quirk P.G."/>
            <person name="Krulwich T.A."/>
        </authorList>
    </citation>
    <scope>NUCLEOTIDE SEQUENCE [LARGE SCALE GENOMIC DNA]</scope>
    <source>
        <strain evidence="1 2">CC-BB4</strain>
    </source>
</reference>
<dbReference type="Gene3D" id="3.10.28.20">
    <property type="entry name" value="Acetamidase/Formamidase-like domains"/>
    <property type="match status" value="1"/>
</dbReference>
<protein>
    <submittedName>
        <fullName evidence="1">Amidase</fullName>
    </submittedName>
</protein>
<sequence>MSKHHTVPCGPSTVHWGYYDAAVAPVLTIQSGDTVTMESVSGAPEHLPPSGSGFTVLPEHHAILAEIGRGPGPHILTGPVAVEGAEPGDALKVEILDVSPRQDWGYNLTRPLGGALPDDFPDARIIHIAIDIARRTARMPWGLTVPLAPFFGCMGTAPPPAWGAQTSVVPRAFGGNIDNKELVAGTTLYLPVFAPGGLFSVGDGHGTQGHGEVNITAIETALRGTFRLTVEKGARLKRPRAETPTHLLTMAFDPDLDQAMLQALRDMIDLIGKQTGLSREDAYALCSIAADLTVTQVVNQSKGIHCALPRWALSAQ</sequence>
<gene>
    <name evidence="1" type="ORF">DW352_13290</name>
</gene>
<dbReference type="RefSeq" id="WP_115691775.1">
    <property type="nucleotide sequence ID" value="NZ_CP031417.1"/>
</dbReference>
<organism evidence="1 2">
    <name type="scientific">Pseudolabrys taiwanensis</name>
    <dbReference type="NCBI Taxonomy" id="331696"/>
    <lineage>
        <taxon>Bacteria</taxon>
        <taxon>Pseudomonadati</taxon>
        <taxon>Pseudomonadota</taxon>
        <taxon>Alphaproteobacteria</taxon>
        <taxon>Hyphomicrobiales</taxon>
        <taxon>Xanthobacteraceae</taxon>
        <taxon>Pseudolabrys</taxon>
    </lineage>
</organism>
<dbReference type="SUPFAM" id="SSF141130">
    <property type="entry name" value="Acetamidase/Formamidase-like"/>
    <property type="match status" value="1"/>
</dbReference>
<accession>A0A345ZWU9</accession>
<dbReference type="InterPro" id="IPR004304">
    <property type="entry name" value="FmdA_AmdA"/>
</dbReference>
<dbReference type="AlphaFoldDB" id="A0A345ZWU9"/>
<dbReference type="PANTHER" id="PTHR31891">
    <property type="entry name" value="FORMAMIDASE C869.04-RELATED"/>
    <property type="match status" value="1"/>
</dbReference>
<dbReference type="Pfam" id="PF03069">
    <property type="entry name" value="FmdA_AmdA"/>
    <property type="match status" value="2"/>
</dbReference>
<name>A0A345ZWU9_9HYPH</name>
<dbReference type="KEGG" id="ptaw:DW352_13290"/>
<evidence type="ECO:0000313" key="1">
    <source>
        <dbReference type="EMBL" id="AXK81396.1"/>
    </source>
</evidence>
<dbReference type="PANTHER" id="PTHR31891:SF1">
    <property type="entry name" value="FORMAMIDASE C869.04-RELATED"/>
    <property type="match status" value="1"/>
</dbReference>